<keyword evidence="1 3" id="KW-0378">Hydrolase</keyword>
<protein>
    <submittedName>
        <fullName evidence="3">Alpha/beta fold hydrolase</fullName>
    </submittedName>
</protein>
<dbReference type="Proteomes" id="UP001230339">
    <property type="component" value="Chromosome"/>
</dbReference>
<dbReference type="EMBL" id="CP117449">
    <property type="protein sequence ID" value="WLH14787.1"/>
    <property type="molecule type" value="Genomic_DNA"/>
</dbReference>
<dbReference type="GO" id="GO:0016787">
    <property type="term" value="F:hydrolase activity"/>
    <property type="evidence" value="ECO:0007669"/>
    <property type="project" value="UniProtKB-KW"/>
</dbReference>
<reference evidence="3 4" key="1">
    <citation type="submission" date="2023-02" db="EMBL/GenBank/DDBJ databases">
        <title>Evolution of Hrp T3SS in non-pathogenic Pseudomonas fluorescens.</title>
        <authorList>
            <person name="Liao K."/>
            <person name="Wei H."/>
            <person name="Gu Y."/>
        </authorList>
    </citation>
    <scope>NUCLEOTIDE SEQUENCE [LARGE SCALE GENOMIC DNA]</scope>
    <source>
        <strain evidence="3 4">FP205</strain>
    </source>
</reference>
<dbReference type="InterPro" id="IPR050261">
    <property type="entry name" value="FrsA_esterase"/>
</dbReference>
<name>A0ABY9GGJ6_9PSED</name>
<evidence type="ECO:0000313" key="3">
    <source>
        <dbReference type="EMBL" id="WLH14787.1"/>
    </source>
</evidence>
<proteinExistence type="predicted"/>
<sequence length="298" mass="32610">MFEDVEFSVPGAILRGRLYLPDDVEGPHPVVIAHSGIGSVAEGTRALAPIFTAMGLGVLFYDHRGFGLSDGETRQLVDPWQFGRDLRHVITHLSLRTDIDESRIALWGVSLGGLVSLFAASTDRRISAICSIVPPVSGWSARKLFPPEQLRHVDDAIYADRAAQLQGMPPKMLITSGERTPGGPPVMFTDQAGIDFVGRHYNHIPSFRNELAIGSLDHLFEIEAPAYAERLNAPLLLVLASDDTVAPASDAREMFERVASRDKELIEYPGQHYGILVDGYEAIVKRTAGWLCSRLGLA</sequence>
<dbReference type="SUPFAM" id="SSF53474">
    <property type="entry name" value="alpha/beta-Hydrolases"/>
    <property type="match status" value="1"/>
</dbReference>
<accession>A0ABY9GGJ6</accession>
<dbReference type="PANTHER" id="PTHR22946">
    <property type="entry name" value="DIENELACTONE HYDROLASE DOMAIN-CONTAINING PROTEIN-RELATED"/>
    <property type="match status" value="1"/>
</dbReference>
<feature type="domain" description="Serine aminopeptidase S33" evidence="2">
    <location>
        <begin position="27"/>
        <end position="275"/>
    </location>
</feature>
<organism evidence="3 4">
    <name type="scientific">Pseudomonas hefeiensis</name>
    <dbReference type="NCBI Taxonomy" id="2738125"/>
    <lineage>
        <taxon>Bacteria</taxon>
        <taxon>Pseudomonadati</taxon>
        <taxon>Pseudomonadota</taxon>
        <taxon>Gammaproteobacteria</taxon>
        <taxon>Pseudomonadales</taxon>
        <taxon>Pseudomonadaceae</taxon>
        <taxon>Pseudomonas</taxon>
    </lineage>
</organism>
<dbReference type="InterPro" id="IPR029058">
    <property type="entry name" value="AB_hydrolase_fold"/>
</dbReference>
<dbReference type="InterPro" id="IPR022742">
    <property type="entry name" value="Hydrolase_4"/>
</dbReference>
<dbReference type="RefSeq" id="WP_305389471.1">
    <property type="nucleotide sequence ID" value="NZ_CP117426.1"/>
</dbReference>
<evidence type="ECO:0000313" key="4">
    <source>
        <dbReference type="Proteomes" id="UP001230339"/>
    </source>
</evidence>
<evidence type="ECO:0000256" key="1">
    <source>
        <dbReference type="ARBA" id="ARBA00022801"/>
    </source>
</evidence>
<evidence type="ECO:0000259" key="2">
    <source>
        <dbReference type="Pfam" id="PF12146"/>
    </source>
</evidence>
<keyword evidence="4" id="KW-1185">Reference proteome</keyword>
<gene>
    <name evidence="3" type="ORF">PSH57_10965</name>
</gene>
<dbReference type="Pfam" id="PF12146">
    <property type="entry name" value="Hydrolase_4"/>
    <property type="match status" value="1"/>
</dbReference>
<dbReference type="PANTHER" id="PTHR22946:SF9">
    <property type="entry name" value="POLYKETIDE TRANSFERASE AF380"/>
    <property type="match status" value="1"/>
</dbReference>
<dbReference type="Gene3D" id="3.40.50.1820">
    <property type="entry name" value="alpha/beta hydrolase"/>
    <property type="match status" value="1"/>
</dbReference>